<sequence length="207" mass="23603">MNSYNATTPNFDNLLLQSLMNRLQIRPPPSNPPSQSLEDLLFNTLPFSFSDEDQESDDDNNNESSSSSKSQLAKEESKVEKHIIRTILTGKIDTLKPNSGQAVAIGEHHICIGFHEDTGSDYRVWEWHGHIMLFDEENGYSPEYIYGNYFERVNVKLMKKKEEEKEEEETQVEEKTGNLGLRELIESSESGNEGRILRRNMNAGSTS</sequence>
<dbReference type="RefSeq" id="XP_016498299.2">
    <property type="nucleotide sequence ID" value="XM_016642813.2"/>
</dbReference>
<dbReference type="Proteomes" id="UP000790787">
    <property type="component" value="Chromosome 2"/>
</dbReference>
<dbReference type="GeneID" id="107817043"/>
<proteinExistence type="predicted"/>
<protein>
    <submittedName>
        <fullName evidence="2">Uncharacterized protein LOC107817043</fullName>
    </submittedName>
</protein>
<keyword evidence="1" id="KW-1185">Reference proteome</keyword>
<dbReference type="PANTHER" id="PTHR35286">
    <property type="entry name" value="EXPRESSED PROTEIN"/>
    <property type="match status" value="1"/>
</dbReference>
<reference evidence="1" key="1">
    <citation type="journal article" date="2014" name="Nat. Commun.">
        <title>The tobacco genome sequence and its comparison with those of tomato and potato.</title>
        <authorList>
            <person name="Sierro N."/>
            <person name="Battey J.N."/>
            <person name="Ouadi S."/>
            <person name="Bakaher N."/>
            <person name="Bovet L."/>
            <person name="Willig A."/>
            <person name="Goepfert S."/>
            <person name="Peitsch M.C."/>
            <person name="Ivanov N.V."/>
        </authorList>
    </citation>
    <scope>NUCLEOTIDE SEQUENCE [LARGE SCALE GENOMIC DNA]</scope>
</reference>
<evidence type="ECO:0000313" key="2">
    <source>
        <dbReference type="RefSeq" id="XP_016498299.2"/>
    </source>
</evidence>
<dbReference type="RefSeq" id="XP_016498299.1">
    <property type="nucleotide sequence ID" value="XM_016642813.1"/>
</dbReference>
<dbReference type="OrthoDB" id="1904011at2759"/>
<gene>
    <name evidence="2" type="primary">LOC107817043</name>
</gene>
<dbReference type="PANTHER" id="PTHR35286:SF2">
    <property type="entry name" value="FK506-BINDING PROTEIN 5-LIKE"/>
    <property type="match status" value="1"/>
</dbReference>
<name>A0A1S4CBG2_TOBAC</name>
<evidence type="ECO:0000313" key="1">
    <source>
        <dbReference type="Proteomes" id="UP000790787"/>
    </source>
</evidence>
<reference evidence="2" key="2">
    <citation type="submission" date="2025-08" db="UniProtKB">
        <authorList>
            <consortium name="RefSeq"/>
        </authorList>
    </citation>
    <scope>IDENTIFICATION</scope>
    <source>
        <tissue evidence="2">Leaf</tissue>
    </source>
</reference>
<dbReference type="AlphaFoldDB" id="A0A1S4CBG2"/>
<accession>A0A1S4CBG2</accession>
<organism evidence="1 2">
    <name type="scientific">Nicotiana tabacum</name>
    <name type="common">Common tobacco</name>
    <dbReference type="NCBI Taxonomy" id="4097"/>
    <lineage>
        <taxon>Eukaryota</taxon>
        <taxon>Viridiplantae</taxon>
        <taxon>Streptophyta</taxon>
        <taxon>Embryophyta</taxon>
        <taxon>Tracheophyta</taxon>
        <taxon>Spermatophyta</taxon>
        <taxon>Magnoliopsida</taxon>
        <taxon>eudicotyledons</taxon>
        <taxon>Gunneridae</taxon>
        <taxon>Pentapetalae</taxon>
        <taxon>asterids</taxon>
        <taxon>lamiids</taxon>
        <taxon>Solanales</taxon>
        <taxon>Solanaceae</taxon>
        <taxon>Nicotianoideae</taxon>
        <taxon>Nicotianeae</taxon>
        <taxon>Nicotiana</taxon>
    </lineage>
</organism>